<feature type="compositionally biased region" description="Polar residues" evidence="1">
    <location>
        <begin position="563"/>
        <end position="579"/>
    </location>
</feature>
<feature type="compositionally biased region" description="Basic and acidic residues" evidence="1">
    <location>
        <begin position="543"/>
        <end position="558"/>
    </location>
</feature>
<dbReference type="Proteomes" id="UP000594262">
    <property type="component" value="Unplaced"/>
</dbReference>
<feature type="region of interest" description="Disordered" evidence="1">
    <location>
        <begin position="94"/>
        <end position="135"/>
    </location>
</feature>
<keyword evidence="3" id="KW-0732">Signal</keyword>
<dbReference type="RefSeq" id="XP_066917792.1">
    <property type="nucleotide sequence ID" value="XM_067061691.1"/>
</dbReference>
<keyword evidence="2" id="KW-0472">Membrane</keyword>
<evidence type="ECO:0008006" key="6">
    <source>
        <dbReference type="Google" id="ProtNLM"/>
    </source>
</evidence>
<accession>A0A7M5X2V5</accession>
<feature type="region of interest" description="Disordered" evidence="1">
    <location>
        <begin position="529"/>
        <end position="589"/>
    </location>
</feature>
<name>A0A7M5X2V5_9CNID</name>
<keyword evidence="2" id="KW-0812">Transmembrane</keyword>
<feature type="region of interest" description="Disordered" evidence="1">
    <location>
        <begin position="485"/>
        <end position="504"/>
    </location>
</feature>
<evidence type="ECO:0000313" key="5">
    <source>
        <dbReference type="Proteomes" id="UP000594262"/>
    </source>
</evidence>
<proteinExistence type="predicted"/>
<feature type="compositionally biased region" description="Basic and acidic residues" evidence="1">
    <location>
        <begin position="114"/>
        <end position="134"/>
    </location>
</feature>
<feature type="signal peptide" evidence="3">
    <location>
        <begin position="1"/>
        <end position="23"/>
    </location>
</feature>
<feature type="compositionally biased region" description="Polar residues" evidence="1">
    <location>
        <begin position="362"/>
        <end position="376"/>
    </location>
</feature>
<dbReference type="EnsemblMetazoa" id="CLYHEMT017102.1">
    <property type="protein sequence ID" value="CLYHEMP017102.1"/>
    <property type="gene ID" value="CLYHEMG017102"/>
</dbReference>
<evidence type="ECO:0000256" key="2">
    <source>
        <dbReference type="SAM" id="Phobius"/>
    </source>
</evidence>
<keyword evidence="5" id="KW-1185">Reference proteome</keyword>
<feature type="region of interest" description="Disordered" evidence="1">
    <location>
        <begin position="362"/>
        <end position="384"/>
    </location>
</feature>
<feature type="transmembrane region" description="Helical" evidence="2">
    <location>
        <begin position="454"/>
        <end position="478"/>
    </location>
</feature>
<evidence type="ECO:0000313" key="4">
    <source>
        <dbReference type="EnsemblMetazoa" id="CLYHEMP017102.1"/>
    </source>
</evidence>
<dbReference type="AlphaFoldDB" id="A0A7M5X2V5"/>
<sequence length="737" mass="82925">MTLMKFQATYSAVLLLKTVVLIACDPHPSYKDNFATARNPNTGVMTTTCSNRIIVWRTAEQPDQYLIEHLVDSTLEKCHNELVCHIKENQGDASLKGNSLSEGSSRRKKISLKNKGDSLSRNKKQDSLRIRPEGDSLLEENADVKEPCKCKTSNETFYAREIGCKYGFDQACPFCFSTSPTQPIMLNLMQNTKNLPVGRLMRCKGGAPIPPVRILTEKELDESTEGESENCKVSEIEYENIDVNEYSKWRVLNTIKSKFKFDIQGNILKWTGNTCELQSLSGLVLKIKIKCANEMEPICIIIKTEGKSTVLTDKPNKIQEDFDKCQEEVSSQVATITPTPSPRVKEKYTKTIPEEIVSSRGHFSTGSLKSQTTSTEKLTDQSKTIKKNSIQSESIYERISQSRAATENFDQSTSDIVPPLESLMVISAADITKASLFVKMDYYPNVNTHGNNGVLILIASITAAISLVMIFVTVLLVLRRDRREKGKTKEDYSNSEYSTYGDDRSRSESMFEVARKIYIVEKRGSIDHNLNVGTPPDSILKTSRKEGDIDSRGNEIRPRNKTKNSFLSTDLSSGNQGTQTEDERPKRKETCDCATYTEHDIPTLVAASIGQLKDPNDSKKAYHRRRKTWNWFESSKKSKGKKSYDIKQKSKEKNEIIEVNLQKMKKISQTSTESFSNPIHDEIKAETESRSRNSNQITIHTQTASTDLDGDILECGIDNEAYSRSESVNLPSPLQVT</sequence>
<protein>
    <recommendedName>
        <fullName evidence="6">Cnidarian restricted protein</fullName>
    </recommendedName>
</protein>
<keyword evidence="2" id="KW-1133">Transmembrane helix</keyword>
<dbReference type="GeneID" id="136805132"/>
<reference evidence="4" key="1">
    <citation type="submission" date="2021-01" db="UniProtKB">
        <authorList>
            <consortium name="EnsemblMetazoa"/>
        </authorList>
    </citation>
    <scope>IDENTIFICATION</scope>
</reference>
<feature type="chain" id="PRO_5029662491" description="Cnidarian restricted protein" evidence="3">
    <location>
        <begin position="24"/>
        <end position="737"/>
    </location>
</feature>
<evidence type="ECO:0000256" key="3">
    <source>
        <dbReference type="SAM" id="SignalP"/>
    </source>
</evidence>
<organism evidence="4 5">
    <name type="scientific">Clytia hemisphaerica</name>
    <dbReference type="NCBI Taxonomy" id="252671"/>
    <lineage>
        <taxon>Eukaryota</taxon>
        <taxon>Metazoa</taxon>
        <taxon>Cnidaria</taxon>
        <taxon>Hydrozoa</taxon>
        <taxon>Hydroidolina</taxon>
        <taxon>Leptothecata</taxon>
        <taxon>Obeliida</taxon>
        <taxon>Clytiidae</taxon>
        <taxon>Clytia</taxon>
    </lineage>
</organism>
<evidence type="ECO:0000256" key="1">
    <source>
        <dbReference type="SAM" id="MobiDB-lite"/>
    </source>
</evidence>